<dbReference type="PANTHER" id="PTHR48024">
    <property type="entry name" value="GEO13361P1-RELATED"/>
    <property type="match status" value="1"/>
</dbReference>
<dbReference type="Pfam" id="PF00076">
    <property type="entry name" value="RRM_1"/>
    <property type="match status" value="1"/>
</dbReference>
<dbReference type="Gene3D" id="3.30.70.330">
    <property type="match status" value="1"/>
</dbReference>
<dbReference type="InterPro" id="IPR050886">
    <property type="entry name" value="RNA-binding_reg"/>
</dbReference>
<evidence type="ECO:0000256" key="2">
    <source>
        <dbReference type="PROSITE-ProRule" id="PRU00176"/>
    </source>
</evidence>
<feature type="compositionally biased region" description="Polar residues" evidence="3">
    <location>
        <begin position="43"/>
        <end position="54"/>
    </location>
</feature>
<evidence type="ECO:0000313" key="5">
    <source>
        <dbReference type="EnsemblPlants" id="Kaladp0049s0014.1.v1.1"/>
    </source>
</evidence>
<evidence type="ECO:0000256" key="3">
    <source>
        <dbReference type="SAM" id="MobiDB-lite"/>
    </source>
</evidence>
<dbReference type="Proteomes" id="UP000594263">
    <property type="component" value="Unplaced"/>
</dbReference>
<dbReference type="OMA" id="SCICSAA"/>
<keyword evidence="6" id="KW-1185">Reference proteome</keyword>
<proteinExistence type="predicted"/>
<dbReference type="GO" id="GO:0003723">
    <property type="term" value="F:RNA binding"/>
    <property type="evidence" value="ECO:0007669"/>
    <property type="project" value="UniProtKB-UniRule"/>
</dbReference>
<dbReference type="EnsemblPlants" id="Kaladp0049s0014.1.v1.1">
    <property type="protein sequence ID" value="Kaladp0049s0014.1.v1.1"/>
    <property type="gene ID" value="Kaladp0049s0014.v1.1"/>
</dbReference>
<dbReference type="Gramene" id="Kaladp0049s0014.1.v1.1">
    <property type="protein sequence ID" value="Kaladp0049s0014.1.v1.1"/>
    <property type="gene ID" value="Kaladp0049s0014.v1.1"/>
</dbReference>
<evidence type="ECO:0000256" key="1">
    <source>
        <dbReference type="ARBA" id="ARBA00022884"/>
    </source>
</evidence>
<organism evidence="5 6">
    <name type="scientific">Kalanchoe fedtschenkoi</name>
    <name type="common">Lavender scallops</name>
    <name type="synonym">South American air plant</name>
    <dbReference type="NCBI Taxonomy" id="63787"/>
    <lineage>
        <taxon>Eukaryota</taxon>
        <taxon>Viridiplantae</taxon>
        <taxon>Streptophyta</taxon>
        <taxon>Embryophyta</taxon>
        <taxon>Tracheophyta</taxon>
        <taxon>Spermatophyta</taxon>
        <taxon>Magnoliopsida</taxon>
        <taxon>eudicotyledons</taxon>
        <taxon>Gunneridae</taxon>
        <taxon>Pentapetalae</taxon>
        <taxon>Saxifragales</taxon>
        <taxon>Crassulaceae</taxon>
        <taxon>Kalanchoe</taxon>
    </lineage>
</organism>
<dbReference type="PROSITE" id="PS50102">
    <property type="entry name" value="RRM"/>
    <property type="match status" value="1"/>
</dbReference>
<evidence type="ECO:0000259" key="4">
    <source>
        <dbReference type="PROSITE" id="PS50102"/>
    </source>
</evidence>
<dbReference type="PANTHER" id="PTHR48024:SF9">
    <property type="entry name" value="UBP1-ASSOCIATED PROTEINS 1A-RELATED"/>
    <property type="match status" value="1"/>
</dbReference>
<accession>A0A7N0U125</accession>
<dbReference type="SUPFAM" id="SSF54928">
    <property type="entry name" value="RNA-binding domain, RBD"/>
    <property type="match status" value="1"/>
</dbReference>
<dbReference type="InterPro" id="IPR035979">
    <property type="entry name" value="RBD_domain_sf"/>
</dbReference>
<reference evidence="5" key="1">
    <citation type="submission" date="2021-01" db="UniProtKB">
        <authorList>
            <consortium name="EnsemblPlants"/>
        </authorList>
    </citation>
    <scope>IDENTIFICATION</scope>
</reference>
<protein>
    <recommendedName>
        <fullName evidence="4">RRM domain-containing protein</fullName>
    </recommendedName>
</protein>
<dbReference type="AlphaFoldDB" id="A0A7N0U125"/>
<keyword evidence="1 2" id="KW-0694">RNA-binding</keyword>
<feature type="region of interest" description="Disordered" evidence="3">
    <location>
        <begin position="1"/>
        <end position="54"/>
    </location>
</feature>
<dbReference type="InterPro" id="IPR000504">
    <property type="entry name" value="RRM_dom"/>
</dbReference>
<dbReference type="InterPro" id="IPR012677">
    <property type="entry name" value="Nucleotide-bd_a/b_plait_sf"/>
</dbReference>
<evidence type="ECO:0000313" key="6">
    <source>
        <dbReference type="Proteomes" id="UP000594263"/>
    </source>
</evidence>
<dbReference type="GO" id="GO:0005634">
    <property type="term" value="C:nucleus"/>
    <property type="evidence" value="ECO:0007669"/>
    <property type="project" value="TreeGrafter"/>
</dbReference>
<name>A0A7N0U125_KALFE</name>
<sequence length="141" mass="15655">MWRQRKRRNNSAPAPVPVPVPVPVNQPMKKKLKTKANPEPSDSDSGSFSPNKLNQLLEPYSKDQLINLISNFSVADSSLYSCICSAAEADVTHRKIFVHGLSWDSTRETLLEAFGQYGEIEECSAVLDRATGKCKGYVLQD</sequence>
<feature type="compositionally biased region" description="Pro residues" evidence="3">
    <location>
        <begin position="14"/>
        <end position="24"/>
    </location>
</feature>
<feature type="domain" description="RRM" evidence="4">
    <location>
        <begin position="94"/>
        <end position="141"/>
    </location>
</feature>